<evidence type="ECO:0000256" key="8">
    <source>
        <dbReference type="ARBA" id="ARBA00047931"/>
    </source>
</evidence>
<evidence type="ECO:0000256" key="6">
    <source>
        <dbReference type="ARBA" id="ARBA00022898"/>
    </source>
</evidence>
<dbReference type="InterPro" id="IPR036052">
    <property type="entry name" value="TrpB-like_PALP_sf"/>
</dbReference>
<dbReference type="Gene3D" id="3.40.50.1100">
    <property type="match status" value="2"/>
</dbReference>
<protein>
    <recommendedName>
        <fullName evidence="3">cysteine synthase</fullName>
        <ecNumber evidence="3">2.5.1.47</ecNumber>
    </recommendedName>
</protein>
<name>A0A933SG68_UNCEI</name>
<dbReference type="AlphaFoldDB" id="A0A933SG68"/>
<feature type="compositionally biased region" description="Pro residues" evidence="9">
    <location>
        <begin position="10"/>
        <end position="19"/>
    </location>
</feature>
<gene>
    <name evidence="11" type="ORF">HZA61_16675</name>
</gene>
<comment type="cofactor">
    <cofactor evidence="1">
        <name>pyridoxal 5'-phosphate</name>
        <dbReference type="ChEBI" id="CHEBI:597326"/>
    </cofactor>
</comment>
<dbReference type="FunFam" id="3.40.50.1100:FF:000006">
    <property type="entry name" value="Cysteine synthase"/>
    <property type="match status" value="1"/>
</dbReference>
<dbReference type="EC" id="2.5.1.47" evidence="3"/>
<evidence type="ECO:0000256" key="1">
    <source>
        <dbReference type="ARBA" id="ARBA00001933"/>
    </source>
</evidence>
<dbReference type="GO" id="GO:0004124">
    <property type="term" value="F:cysteine synthase activity"/>
    <property type="evidence" value="ECO:0007669"/>
    <property type="project" value="UniProtKB-EC"/>
</dbReference>
<evidence type="ECO:0000259" key="10">
    <source>
        <dbReference type="Pfam" id="PF00291"/>
    </source>
</evidence>
<dbReference type="SUPFAM" id="SSF53686">
    <property type="entry name" value="Tryptophan synthase beta subunit-like PLP-dependent enzymes"/>
    <property type="match status" value="1"/>
</dbReference>
<comment type="similarity">
    <text evidence="2">Belongs to the cysteine synthase/cystathionine beta-synthase family.</text>
</comment>
<comment type="caution">
    <text evidence="11">The sequence shown here is derived from an EMBL/GenBank/DDBJ whole genome shotgun (WGS) entry which is preliminary data.</text>
</comment>
<evidence type="ECO:0000256" key="2">
    <source>
        <dbReference type="ARBA" id="ARBA00007103"/>
    </source>
</evidence>
<evidence type="ECO:0000313" key="12">
    <source>
        <dbReference type="Proteomes" id="UP000696931"/>
    </source>
</evidence>
<comment type="catalytic activity">
    <reaction evidence="8">
        <text>O-acetyl-L-serine + hydrogen sulfide = L-cysteine + acetate</text>
        <dbReference type="Rhea" id="RHEA:14829"/>
        <dbReference type="ChEBI" id="CHEBI:29919"/>
        <dbReference type="ChEBI" id="CHEBI:30089"/>
        <dbReference type="ChEBI" id="CHEBI:35235"/>
        <dbReference type="ChEBI" id="CHEBI:58340"/>
        <dbReference type="EC" id="2.5.1.47"/>
    </reaction>
</comment>
<dbReference type="Proteomes" id="UP000696931">
    <property type="component" value="Unassembled WGS sequence"/>
</dbReference>
<dbReference type="EMBL" id="JACRIW010000119">
    <property type="protein sequence ID" value="MBI5171123.1"/>
    <property type="molecule type" value="Genomic_DNA"/>
</dbReference>
<sequence length="371" mass="39588">MSRVSTTPAAPKPSAPLPAAPRRLQSLGRLIGNTPMFAIDFTFRGRSRRLFAKAEHFHWTGSIKDRMALHVLRRAYAEGRIQQGDCIAEATSGNTGISFAALGRALGHPVTIFMPDWMSRERVELIRSFGATIVPVSREQGGFVGSIRMAEELAAGSEHVFLPRQFANAANVEAHETTTGPEIWQQLRDAGLTIEAFVAGVGTGGTVMGVGRFLRRVAPGVRVYPLEPAESPTLSVGHKIGKHRIQGISDEFVPPIVQLDELDAVVAVSDGDAILMAQKLARTLGIAVGISSGANFLGALLAQETLGHDAIVATVFADSNKKYLSTDLMSPEPLKPDFLSPEVELIGFEVLHRLCGACPVNTEGGAAQAPA</sequence>
<dbReference type="InterPro" id="IPR001926">
    <property type="entry name" value="TrpB-like_PALP"/>
</dbReference>
<evidence type="ECO:0000256" key="7">
    <source>
        <dbReference type="ARBA" id="ARBA00023192"/>
    </source>
</evidence>
<dbReference type="CDD" id="cd01561">
    <property type="entry name" value="CBS_like"/>
    <property type="match status" value="1"/>
</dbReference>
<dbReference type="InterPro" id="IPR050214">
    <property type="entry name" value="Cys_Synth/Cystath_Beta-Synth"/>
</dbReference>
<evidence type="ECO:0000256" key="3">
    <source>
        <dbReference type="ARBA" id="ARBA00012681"/>
    </source>
</evidence>
<keyword evidence="7" id="KW-0198">Cysteine biosynthesis</keyword>
<keyword evidence="4" id="KW-0028">Amino-acid biosynthesis</keyword>
<evidence type="ECO:0000256" key="5">
    <source>
        <dbReference type="ARBA" id="ARBA00022679"/>
    </source>
</evidence>
<reference evidence="11" key="1">
    <citation type="submission" date="2020-07" db="EMBL/GenBank/DDBJ databases">
        <title>Huge and variable diversity of episymbiotic CPR bacteria and DPANN archaea in groundwater ecosystems.</title>
        <authorList>
            <person name="He C.Y."/>
            <person name="Keren R."/>
            <person name="Whittaker M."/>
            <person name="Farag I.F."/>
            <person name="Doudna J."/>
            <person name="Cate J.H.D."/>
            <person name="Banfield J.F."/>
        </authorList>
    </citation>
    <scope>NUCLEOTIDE SEQUENCE</scope>
    <source>
        <strain evidence="11">NC_groundwater_1813_Pr3_B-0.1um_71_17</strain>
    </source>
</reference>
<evidence type="ECO:0000256" key="4">
    <source>
        <dbReference type="ARBA" id="ARBA00022605"/>
    </source>
</evidence>
<feature type="region of interest" description="Disordered" evidence="9">
    <location>
        <begin position="1"/>
        <end position="20"/>
    </location>
</feature>
<evidence type="ECO:0000313" key="11">
    <source>
        <dbReference type="EMBL" id="MBI5171123.1"/>
    </source>
</evidence>
<keyword evidence="5" id="KW-0808">Transferase</keyword>
<accession>A0A933SG68</accession>
<feature type="domain" description="Tryptophan synthase beta chain-like PALP" evidence="10">
    <location>
        <begin position="30"/>
        <end position="316"/>
    </location>
</feature>
<proteinExistence type="inferred from homology"/>
<organism evidence="11 12">
    <name type="scientific">Eiseniibacteriota bacterium</name>
    <dbReference type="NCBI Taxonomy" id="2212470"/>
    <lineage>
        <taxon>Bacteria</taxon>
        <taxon>Candidatus Eiseniibacteriota</taxon>
    </lineage>
</organism>
<evidence type="ECO:0000256" key="9">
    <source>
        <dbReference type="SAM" id="MobiDB-lite"/>
    </source>
</evidence>
<keyword evidence="6" id="KW-0663">Pyridoxal phosphate</keyword>
<dbReference type="PANTHER" id="PTHR10314">
    <property type="entry name" value="CYSTATHIONINE BETA-SYNTHASE"/>
    <property type="match status" value="1"/>
</dbReference>
<dbReference type="Pfam" id="PF00291">
    <property type="entry name" value="PALP"/>
    <property type="match status" value="1"/>
</dbReference>